<protein>
    <recommendedName>
        <fullName evidence="7">Beta,beta-carotene 15,15'-monooxygenase</fullName>
    </recommendedName>
</protein>
<comment type="similarity">
    <text evidence="2">Belongs to the carotenoid oxygenase family.</text>
</comment>
<evidence type="ECO:0008006" key="7">
    <source>
        <dbReference type="Google" id="ProtNLM"/>
    </source>
</evidence>
<dbReference type="PANTHER" id="PTHR10543:SF132">
    <property type="entry name" value="BETA,BETA-CAROTENE 15,15'-DIOXYGENASE"/>
    <property type="match status" value="1"/>
</dbReference>
<evidence type="ECO:0000256" key="4">
    <source>
        <dbReference type="ARBA" id="ARBA00023004"/>
    </source>
</evidence>
<sequence>MPEIAALFATAKEELIPLDGRNKGVIPNWLEGRLIRTGPGMFDLDDFSVNSYLDGMAMISKFDIKDGKVTYSQKMLESEAYQRAVAARRPVYAEFGTRAYPDPNKGFLHRMFSTLVPTDLTDNNVTAMYRIENEVFAASETCFVHSINPETLDKKERVDFNKIAGTMFLSAHPLADADGTVWNIGSSMLTGCKYHVVKIKPTGSGKAADALKEAKVVATISSTWKTCMSYFHTFAMTENYIIFVEQPLLINCMKLAQIGIKGKALKDTFEWTPTEKNRIYIIEKDTGNVIKTKFITEDPCFVLHNINAFEREEQIVLDIIAYPNPSCLEKFTLTALRQNEFNNNDLSQTYRYVIPLVRFVVDITEDENLITIPEFEGSAVRRGDAVVLKPQSMAEPGLELPTINPRYTGRHHRFFYASGTFDTGYYKNAACKMDIETGKMALYKTGSRTEYCGEPTFIPKPDINTDEDDGVVLIPVSSGDITKPDYLAILDSKSFQELARAEFDTKFVQCLHGTFVPLL</sequence>
<organism evidence="5 6">
    <name type="scientific">Orchesella dallaii</name>
    <dbReference type="NCBI Taxonomy" id="48710"/>
    <lineage>
        <taxon>Eukaryota</taxon>
        <taxon>Metazoa</taxon>
        <taxon>Ecdysozoa</taxon>
        <taxon>Arthropoda</taxon>
        <taxon>Hexapoda</taxon>
        <taxon>Collembola</taxon>
        <taxon>Entomobryomorpha</taxon>
        <taxon>Entomobryoidea</taxon>
        <taxon>Orchesellidae</taxon>
        <taxon>Orchesellinae</taxon>
        <taxon>Orchesella</taxon>
    </lineage>
</organism>
<evidence type="ECO:0000256" key="3">
    <source>
        <dbReference type="ARBA" id="ARBA00022723"/>
    </source>
</evidence>
<name>A0ABP1QXW5_9HEXA</name>
<evidence type="ECO:0000256" key="1">
    <source>
        <dbReference type="ARBA" id="ARBA00001954"/>
    </source>
</evidence>
<accession>A0ABP1QXW5</accession>
<comment type="caution">
    <text evidence="5">The sequence shown here is derived from an EMBL/GenBank/DDBJ whole genome shotgun (WGS) entry which is preliminary data.</text>
</comment>
<dbReference type="InterPro" id="IPR004294">
    <property type="entry name" value="Carotenoid_Oase"/>
</dbReference>
<evidence type="ECO:0000313" key="5">
    <source>
        <dbReference type="EMBL" id="CAL8110494.1"/>
    </source>
</evidence>
<keyword evidence="4" id="KW-0408">Iron</keyword>
<evidence type="ECO:0000256" key="2">
    <source>
        <dbReference type="ARBA" id="ARBA00006787"/>
    </source>
</evidence>
<comment type="cofactor">
    <cofactor evidence="1">
        <name>Fe(2+)</name>
        <dbReference type="ChEBI" id="CHEBI:29033"/>
    </cofactor>
</comment>
<gene>
    <name evidence="5" type="ORF">ODALV1_LOCUS14299</name>
</gene>
<dbReference type="PANTHER" id="PTHR10543">
    <property type="entry name" value="BETA-CAROTENE DIOXYGENASE"/>
    <property type="match status" value="1"/>
</dbReference>
<proteinExistence type="inferred from homology"/>
<keyword evidence="6" id="KW-1185">Reference proteome</keyword>
<dbReference type="Proteomes" id="UP001642540">
    <property type="component" value="Unassembled WGS sequence"/>
</dbReference>
<dbReference type="Pfam" id="PF03055">
    <property type="entry name" value="RPE65"/>
    <property type="match status" value="1"/>
</dbReference>
<evidence type="ECO:0000313" key="6">
    <source>
        <dbReference type="Proteomes" id="UP001642540"/>
    </source>
</evidence>
<keyword evidence="3" id="KW-0479">Metal-binding</keyword>
<dbReference type="EMBL" id="CAXLJM020000045">
    <property type="protein sequence ID" value="CAL8110494.1"/>
    <property type="molecule type" value="Genomic_DNA"/>
</dbReference>
<reference evidence="5 6" key="1">
    <citation type="submission" date="2024-08" db="EMBL/GenBank/DDBJ databases">
        <authorList>
            <person name="Cucini C."/>
            <person name="Frati F."/>
        </authorList>
    </citation>
    <scope>NUCLEOTIDE SEQUENCE [LARGE SCALE GENOMIC DNA]</scope>
</reference>